<dbReference type="EMBL" id="JBBEGN010000013">
    <property type="protein sequence ID" value="MEJ2870425.1"/>
    <property type="molecule type" value="Genomic_DNA"/>
</dbReference>
<evidence type="ECO:0000256" key="1">
    <source>
        <dbReference type="ARBA" id="ARBA00007169"/>
    </source>
</evidence>
<accession>A0ABU8MSX8</accession>
<dbReference type="Proteomes" id="UP001385809">
    <property type="component" value="Unassembled WGS sequence"/>
</dbReference>
<name>A0ABU8MSX8_9PSEU</name>
<evidence type="ECO:0000313" key="4">
    <source>
        <dbReference type="Proteomes" id="UP001385809"/>
    </source>
</evidence>
<proteinExistence type="inferred from homology"/>
<dbReference type="RefSeq" id="WP_337696995.1">
    <property type="nucleotide sequence ID" value="NZ_JBBEGN010000013.1"/>
</dbReference>
<feature type="domain" description="Thioesterase" evidence="2">
    <location>
        <begin position="21"/>
        <end position="241"/>
    </location>
</feature>
<dbReference type="InterPro" id="IPR012223">
    <property type="entry name" value="TEII"/>
</dbReference>
<comment type="similarity">
    <text evidence="1">Belongs to the thioesterase family.</text>
</comment>
<comment type="caution">
    <text evidence="3">The sequence shown here is derived from an EMBL/GenBank/DDBJ whole genome shotgun (WGS) entry which is preliminary data.</text>
</comment>
<gene>
    <name evidence="3" type="ORF">WCD74_21825</name>
</gene>
<dbReference type="Gene3D" id="3.40.50.1820">
    <property type="entry name" value="alpha/beta hydrolase"/>
    <property type="match status" value="1"/>
</dbReference>
<dbReference type="SUPFAM" id="SSF53474">
    <property type="entry name" value="alpha/beta-Hydrolases"/>
    <property type="match status" value="1"/>
</dbReference>
<dbReference type="PANTHER" id="PTHR11487:SF0">
    <property type="entry name" value="S-ACYL FATTY ACID SYNTHASE THIOESTERASE, MEDIUM CHAIN"/>
    <property type="match status" value="1"/>
</dbReference>
<protein>
    <submittedName>
        <fullName evidence="3">Alpha/beta fold hydrolase</fullName>
    </submittedName>
</protein>
<keyword evidence="4" id="KW-1185">Reference proteome</keyword>
<evidence type="ECO:0000259" key="2">
    <source>
        <dbReference type="Pfam" id="PF00975"/>
    </source>
</evidence>
<organism evidence="3 4">
    <name type="scientific">Actinomycetospora aurantiaca</name>
    <dbReference type="NCBI Taxonomy" id="3129233"/>
    <lineage>
        <taxon>Bacteria</taxon>
        <taxon>Bacillati</taxon>
        <taxon>Actinomycetota</taxon>
        <taxon>Actinomycetes</taxon>
        <taxon>Pseudonocardiales</taxon>
        <taxon>Pseudonocardiaceae</taxon>
        <taxon>Actinomycetospora</taxon>
    </lineage>
</organism>
<reference evidence="3 4" key="1">
    <citation type="submission" date="2024-03" db="EMBL/GenBank/DDBJ databases">
        <title>Actinomycetospora sp. OC33-EN08, a novel actinomycete isolated from wild orchid (Aerides multiflora).</title>
        <authorList>
            <person name="Suriyachadkun C."/>
        </authorList>
    </citation>
    <scope>NUCLEOTIDE SEQUENCE [LARGE SCALE GENOMIC DNA]</scope>
    <source>
        <strain evidence="3 4">OC33-EN08</strain>
    </source>
</reference>
<dbReference type="InterPro" id="IPR001031">
    <property type="entry name" value="Thioesterase"/>
</dbReference>
<dbReference type="InterPro" id="IPR029058">
    <property type="entry name" value="AB_hydrolase_fold"/>
</dbReference>
<evidence type="ECO:0000313" key="3">
    <source>
        <dbReference type="EMBL" id="MEJ2870425.1"/>
    </source>
</evidence>
<dbReference type="GO" id="GO:0016787">
    <property type="term" value="F:hydrolase activity"/>
    <property type="evidence" value="ECO:0007669"/>
    <property type="project" value="UniProtKB-KW"/>
</dbReference>
<keyword evidence="3" id="KW-0378">Hydrolase</keyword>
<sequence length="249" mass="27307">MSQTSSDTWIRRYHPTEAPVRLVCFPHAGGSASFYHPVSAQLTPAIDVVAVQYPGRQDRRTETAFTDVVEHAEAISAALRGWDDRPLAFFGHSMGALLAFEVTRVRERTGEPVPQRLFLSGRRAPSVYLAEDLPTDDDGVIAKLRELAGTNPAILGDPELMRMALPALRADYTAVDAYRPGDDVSVDVPLDVLTGDADDRTRIEDARAWERHTTAGSELTVFPGGHFFLADRAPEVLALVRERLSGVTV</sequence>
<dbReference type="Pfam" id="PF00975">
    <property type="entry name" value="Thioesterase"/>
    <property type="match status" value="1"/>
</dbReference>
<dbReference type="PANTHER" id="PTHR11487">
    <property type="entry name" value="THIOESTERASE"/>
    <property type="match status" value="1"/>
</dbReference>